<keyword evidence="1" id="KW-0472">Membrane</keyword>
<evidence type="ECO:0000313" key="3">
    <source>
        <dbReference type="Proteomes" id="UP001596142"/>
    </source>
</evidence>
<dbReference type="EMBL" id="JBHSOZ010000002">
    <property type="protein sequence ID" value="MFC5711497.1"/>
    <property type="molecule type" value="Genomic_DNA"/>
</dbReference>
<comment type="caution">
    <text evidence="2">The sequence shown here is derived from an EMBL/GenBank/DDBJ whole genome shotgun (WGS) entry which is preliminary data.</text>
</comment>
<evidence type="ECO:0000313" key="2">
    <source>
        <dbReference type="EMBL" id="MFC5711497.1"/>
    </source>
</evidence>
<evidence type="ECO:0008006" key="4">
    <source>
        <dbReference type="Google" id="ProtNLM"/>
    </source>
</evidence>
<proteinExistence type="predicted"/>
<keyword evidence="1" id="KW-0812">Transmembrane</keyword>
<reference evidence="3" key="1">
    <citation type="journal article" date="2019" name="Int. J. Syst. Evol. Microbiol.">
        <title>The Global Catalogue of Microorganisms (GCM) 10K type strain sequencing project: providing services to taxonomists for standard genome sequencing and annotation.</title>
        <authorList>
            <consortium name="The Broad Institute Genomics Platform"/>
            <consortium name="The Broad Institute Genome Sequencing Center for Infectious Disease"/>
            <person name="Wu L."/>
            <person name="Ma J."/>
        </authorList>
    </citation>
    <scope>NUCLEOTIDE SEQUENCE [LARGE SCALE GENOMIC DNA]</scope>
    <source>
        <strain evidence="3">CECT 7184</strain>
    </source>
</reference>
<organism evidence="2 3">
    <name type="scientific">Thalassorhabdus alkalitolerans</name>
    <dbReference type="NCBI Taxonomy" id="2282697"/>
    <lineage>
        <taxon>Bacteria</taxon>
        <taxon>Bacillati</taxon>
        <taxon>Bacillota</taxon>
        <taxon>Bacilli</taxon>
        <taxon>Bacillales</taxon>
        <taxon>Bacillaceae</taxon>
        <taxon>Thalassorhabdus</taxon>
    </lineage>
</organism>
<keyword evidence="1" id="KW-1133">Transmembrane helix</keyword>
<evidence type="ECO:0000256" key="1">
    <source>
        <dbReference type="SAM" id="Phobius"/>
    </source>
</evidence>
<sequence length="53" mass="6084">MTITLLCIVGTIYFKKPLLLTVPFGVIGLYMVVQIAMVPLPFFETMRFIFSLR</sequence>
<protein>
    <recommendedName>
        <fullName evidence="4">Tripartite tricarboxylate transporter TctB family protein</fullName>
    </recommendedName>
</protein>
<dbReference type="Proteomes" id="UP001596142">
    <property type="component" value="Unassembled WGS sequence"/>
</dbReference>
<accession>A0ABW0YJC4</accession>
<gene>
    <name evidence="2" type="ORF">ACFPU1_01740</name>
</gene>
<keyword evidence="3" id="KW-1185">Reference proteome</keyword>
<feature type="transmembrane region" description="Helical" evidence="1">
    <location>
        <begin position="20"/>
        <end position="43"/>
    </location>
</feature>
<name>A0ABW0YJC4_9BACI</name>